<evidence type="ECO:0000256" key="5">
    <source>
        <dbReference type="ARBA" id="ARBA00022723"/>
    </source>
</evidence>
<dbReference type="PANTHER" id="PTHR11709">
    <property type="entry name" value="MULTI-COPPER OXIDASE"/>
    <property type="match status" value="1"/>
</dbReference>
<dbReference type="Pfam" id="PF00686">
    <property type="entry name" value="CBM_20"/>
    <property type="match status" value="1"/>
</dbReference>
<dbReference type="GO" id="GO:2001070">
    <property type="term" value="F:starch binding"/>
    <property type="evidence" value="ECO:0007669"/>
    <property type="project" value="InterPro"/>
</dbReference>
<evidence type="ECO:0000256" key="13">
    <source>
        <dbReference type="ARBA" id="ARBA00023326"/>
    </source>
</evidence>
<dbReference type="EMBL" id="NAJO01000017">
    <property type="protein sequence ID" value="OQO06369.1"/>
    <property type="molecule type" value="Genomic_DNA"/>
</dbReference>
<feature type="chain" id="PRO_5012031561" description="laccase" evidence="15">
    <location>
        <begin position="20"/>
        <end position="712"/>
    </location>
</feature>
<dbReference type="SMART" id="SM01065">
    <property type="entry name" value="CBM_2"/>
    <property type="match status" value="1"/>
</dbReference>
<dbReference type="InterPro" id="IPR011707">
    <property type="entry name" value="Cu-oxidase-like_N"/>
</dbReference>
<organism evidence="17 18">
    <name type="scientific">Cryoendolithus antarcticus</name>
    <dbReference type="NCBI Taxonomy" id="1507870"/>
    <lineage>
        <taxon>Eukaryota</taxon>
        <taxon>Fungi</taxon>
        <taxon>Dikarya</taxon>
        <taxon>Ascomycota</taxon>
        <taxon>Pezizomycotina</taxon>
        <taxon>Dothideomycetes</taxon>
        <taxon>Dothideomycetidae</taxon>
        <taxon>Cladosporiales</taxon>
        <taxon>Cladosporiaceae</taxon>
        <taxon>Cryoendolithus</taxon>
    </lineage>
</organism>
<evidence type="ECO:0000256" key="7">
    <source>
        <dbReference type="ARBA" id="ARBA00022737"/>
    </source>
</evidence>
<dbReference type="InterPro" id="IPR013784">
    <property type="entry name" value="Carb-bd-like_fold"/>
</dbReference>
<dbReference type="InterPro" id="IPR033138">
    <property type="entry name" value="Cu_oxidase_CS"/>
</dbReference>
<reference evidence="18" key="1">
    <citation type="submission" date="2017-03" db="EMBL/GenBank/DDBJ databases">
        <title>Genomes of endolithic fungi from Antarctica.</title>
        <authorList>
            <person name="Coleine C."/>
            <person name="Masonjones S."/>
            <person name="Stajich J.E."/>
        </authorList>
    </citation>
    <scope>NUCLEOTIDE SEQUENCE [LARGE SCALE GENOMIC DNA]</scope>
    <source>
        <strain evidence="18">CCFEE 5527</strain>
    </source>
</reference>
<dbReference type="FunFam" id="2.60.40.10:FF:000552">
    <property type="entry name" value="Related to glucoamylase"/>
    <property type="match status" value="1"/>
</dbReference>
<evidence type="ECO:0000256" key="12">
    <source>
        <dbReference type="ARBA" id="ARBA00023277"/>
    </source>
</evidence>
<keyword evidence="9" id="KW-0186">Copper</keyword>
<dbReference type="GO" id="GO:0046274">
    <property type="term" value="P:lignin catabolic process"/>
    <property type="evidence" value="ECO:0007669"/>
    <property type="project" value="UniProtKB-KW"/>
</dbReference>
<dbReference type="InterPro" id="IPR013783">
    <property type="entry name" value="Ig-like_fold"/>
</dbReference>
<dbReference type="PANTHER" id="PTHR11709:SF87">
    <property type="entry name" value="LACCASE"/>
    <property type="match status" value="1"/>
</dbReference>
<feature type="domain" description="CBM20" evidence="16">
    <location>
        <begin position="36"/>
        <end position="143"/>
    </location>
</feature>
<dbReference type="Pfam" id="PF00394">
    <property type="entry name" value="Cu-oxidase"/>
    <property type="match status" value="1"/>
</dbReference>
<dbReference type="PROSITE" id="PS51166">
    <property type="entry name" value="CBM20"/>
    <property type="match status" value="1"/>
</dbReference>
<keyword evidence="6 15" id="KW-0732">Signal</keyword>
<evidence type="ECO:0000256" key="9">
    <source>
        <dbReference type="ARBA" id="ARBA00023008"/>
    </source>
</evidence>
<dbReference type="Proteomes" id="UP000192596">
    <property type="component" value="Unassembled WGS sequence"/>
</dbReference>
<name>A0A1V8T4Y2_9PEZI</name>
<dbReference type="Pfam" id="PF07731">
    <property type="entry name" value="Cu-oxidase_2"/>
    <property type="match status" value="1"/>
</dbReference>
<gene>
    <name evidence="17" type="ORF">B0A48_08958</name>
</gene>
<comment type="catalytic activity">
    <reaction evidence="1">
        <text>4 hydroquinone + O2 = 4 benzosemiquinone + 2 H2O</text>
        <dbReference type="Rhea" id="RHEA:11276"/>
        <dbReference type="ChEBI" id="CHEBI:15377"/>
        <dbReference type="ChEBI" id="CHEBI:15379"/>
        <dbReference type="ChEBI" id="CHEBI:17594"/>
        <dbReference type="ChEBI" id="CHEBI:17977"/>
        <dbReference type="EC" id="1.10.3.2"/>
    </reaction>
</comment>
<dbReference type="InterPro" id="IPR034836">
    <property type="entry name" value="CBM20_glucoamylase"/>
</dbReference>
<feature type="signal peptide" evidence="15">
    <location>
        <begin position="1"/>
        <end position="19"/>
    </location>
</feature>
<proteinExistence type="inferred from homology"/>
<comment type="cofactor">
    <cofactor evidence="2">
        <name>Cu cation</name>
        <dbReference type="ChEBI" id="CHEBI:23378"/>
    </cofactor>
</comment>
<dbReference type="CDD" id="cd13901">
    <property type="entry name" value="CuRO_3_MaLCC_like"/>
    <property type="match status" value="1"/>
</dbReference>
<keyword evidence="5" id="KW-0479">Metal-binding</keyword>
<evidence type="ECO:0000256" key="4">
    <source>
        <dbReference type="ARBA" id="ARBA00012297"/>
    </source>
</evidence>
<dbReference type="InParanoid" id="A0A1V8T4Y2"/>
<dbReference type="InterPro" id="IPR001117">
    <property type="entry name" value="Cu-oxidase_2nd"/>
</dbReference>
<keyword evidence="8" id="KW-0560">Oxidoreductase</keyword>
<keyword evidence="13" id="KW-0624">Polysaccharide degradation</keyword>
<dbReference type="InterPro" id="IPR008972">
    <property type="entry name" value="Cupredoxin"/>
</dbReference>
<feature type="compositionally biased region" description="Low complexity" evidence="14">
    <location>
        <begin position="143"/>
        <end position="172"/>
    </location>
</feature>
<dbReference type="SUPFAM" id="SSF49452">
    <property type="entry name" value="Starch-binding domain-like"/>
    <property type="match status" value="1"/>
</dbReference>
<accession>A0A1V8T4Y2</accession>
<dbReference type="Gene3D" id="2.60.40.420">
    <property type="entry name" value="Cupredoxins - blue copper proteins"/>
    <property type="match status" value="3"/>
</dbReference>
<dbReference type="InterPro" id="IPR011706">
    <property type="entry name" value="Cu-oxidase_C"/>
</dbReference>
<protein>
    <recommendedName>
        <fullName evidence="4">laccase</fullName>
        <ecNumber evidence="4">1.10.3.2</ecNumber>
    </recommendedName>
</protein>
<keyword evidence="11" id="KW-0439">Lignin degradation</keyword>
<dbReference type="GO" id="GO:0005507">
    <property type="term" value="F:copper ion binding"/>
    <property type="evidence" value="ECO:0007669"/>
    <property type="project" value="InterPro"/>
</dbReference>
<comment type="caution">
    <text evidence="17">The sequence shown here is derived from an EMBL/GenBank/DDBJ whole genome shotgun (WGS) entry which is preliminary data.</text>
</comment>
<dbReference type="Pfam" id="PF07732">
    <property type="entry name" value="Cu-oxidase_3"/>
    <property type="match status" value="1"/>
</dbReference>
<dbReference type="PROSITE" id="PS00080">
    <property type="entry name" value="MULTICOPPER_OXIDASE2"/>
    <property type="match status" value="1"/>
</dbReference>
<evidence type="ECO:0000256" key="3">
    <source>
        <dbReference type="ARBA" id="ARBA00010609"/>
    </source>
</evidence>
<dbReference type="FunFam" id="2.60.40.420:FF:000021">
    <property type="entry name" value="Extracellular dihydrogeodin oxidase/laccase"/>
    <property type="match status" value="1"/>
</dbReference>
<dbReference type="AlphaFoldDB" id="A0A1V8T4Y2"/>
<evidence type="ECO:0000256" key="8">
    <source>
        <dbReference type="ARBA" id="ARBA00023002"/>
    </source>
</evidence>
<comment type="similarity">
    <text evidence="3">Belongs to the multicopper oxidase family.</text>
</comment>
<dbReference type="InterPro" id="IPR002044">
    <property type="entry name" value="CBM20"/>
</dbReference>
<evidence type="ECO:0000256" key="2">
    <source>
        <dbReference type="ARBA" id="ARBA00001935"/>
    </source>
</evidence>
<evidence type="ECO:0000256" key="11">
    <source>
        <dbReference type="ARBA" id="ARBA00023185"/>
    </source>
</evidence>
<feature type="region of interest" description="Disordered" evidence="14">
    <location>
        <begin position="136"/>
        <end position="172"/>
    </location>
</feature>
<evidence type="ECO:0000256" key="10">
    <source>
        <dbReference type="ARBA" id="ARBA00023180"/>
    </source>
</evidence>
<keyword evidence="7" id="KW-0677">Repeat</keyword>
<dbReference type="EC" id="1.10.3.2" evidence="4"/>
<dbReference type="SUPFAM" id="SSF49503">
    <property type="entry name" value="Cupredoxins"/>
    <property type="match status" value="3"/>
</dbReference>
<evidence type="ECO:0000256" key="6">
    <source>
        <dbReference type="ARBA" id="ARBA00022729"/>
    </source>
</evidence>
<evidence type="ECO:0000256" key="14">
    <source>
        <dbReference type="SAM" id="MobiDB-lite"/>
    </source>
</evidence>
<dbReference type="InterPro" id="IPR002355">
    <property type="entry name" value="Cu_oxidase_Cu_BS"/>
</dbReference>
<dbReference type="GO" id="GO:0052716">
    <property type="term" value="F:hydroquinone:oxygen oxidoreductase activity"/>
    <property type="evidence" value="ECO:0007669"/>
    <property type="project" value="UniProtKB-EC"/>
</dbReference>
<dbReference type="STRING" id="1507870.A0A1V8T4Y2"/>
<sequence length="712" mass="77857">MLSSYVLSGIATLASFVSASAVVHRDAHERVFARQSSSCIQVSVTFNELKSTAWGESVSVVGSIAQLGNWDTSKAIFMTATGYTASNPQWVATVNIPPGTSFQYKYIKFNTDGSVQWEFDPNHSYTVPNSCTTNPSIKDTWQSSTPASTTSTTSTKAATSTATPTPTCTNSPTTRNCWQGTFSIDTDFDTNWPTTGRTVSYDFDIRNTTMSPDGHARQVLAINNQYPGPTIYANWGDMISVTVHNNLPNNGTSIHWHGLRQWHKGSQDGVPGVNECPLAPGQSKTYIFQATQYGTSWYHSHFSSQYGDGVLGPIVIYGPATANYDLDVGPLPITDWYYPTVAQTAARTMHVNAGPPKADSALINGSMVIQGSGSYSRTTLQPGKRHRLRLINTAVDNHFMVSLDNHVMQVITNDFVPIVPYNTTHLFLGIGQRYDVIITANQASSNYWFRAEVQVAAGCGDNWNNGNLNAIFSYAGQSGTPTTSGTSYTQRCTDETGLTPYWNSYVPDGQVASQVTQLNTWLNQTTNTDGSLTLYWNVNGSSMNADWAKPTYSYIYSSTSNWPSRANVLTLPTEAKWTYWVLQSQAGNPYNVAVPHPIHLHGHDFYILGTGFDTWNTGKIAGLDYTNPTRRDTAMMPAGGWLAIAFQTDNPGAWMLHCHIAWHADEGLAVQFLEAPSQVAGFDPKPSNFDSQCAAWNSYASTAAYKKGDSGI</sequence>
<dbReference type="GO" id="GO:0000272">
    <property type="term" value="P:polysaccharide catabolic process"/>
    <property type="evidence" value="ECO:0007669"/>
    <property type="project" value="UniProtKB-KW"/>
</dbReference>
<evidence type="ECO:0000256" key="1">
    <source>
        <dbReference type="ARBA" id="ARBA00000349"/>
    </source>
</evidence>
<evidence type="ECO:0000313" key="18">
    <source>
        <dbReference type="Proteomes" id="UP000192596"/>
    </source>
</evidence>
<dbReference type="CDD" id="cd13854">
    <property type="entry name" value="CuRO_1_MaLCC_like"/>
    <property type="match status" value="1"/>
</dbReference>
<dbReference type="InterPro" id="IPR045087">
    <property type="entry name" value="Cu-oxidase_fam"/>
</dbReference>
<dbReference type="CDD" id="cd05811">
    <property type="entry name" value="CBM20_glucoamylase"/>
    <property type="match status" value="1"/>
</dbReference>
<keyword evidence="12" id="KW-0119">Carbohydrate metabolism</keyword>
<dbReference type="OrthoDB" id="2121828at2759"/>
<evidence type="ECO:0000313" key="17">
    <source>
        <dbReference type="EMBL" id="OQO06369.1"/>
    </source>
</evidence>
<dbReference type="CDD" id="cd13880">
    <property type="entry name" value="CuRO_2_MaLCC_like"/>
    <property type="match status" value="1"/>
</dbReference>
<dbReference type="FunFam" id="2.60.40.420:FF:000038">
    <property type="entry name" value="Extracellular dihydrogeodin oxidase/laccase"/>
    <property type="match status" value="1"/>
</dbReference>
<dbReference type="PROSITE" id="PS00079">
    <property type="entry name" value="MULTICOPPER_OXIDASE1"/>
    <property type="match status" value="1"/>
</dbReference>
<evidence type="ECO:0000256" key="15">
    <source>
        <dbReference type="SAM" id="SignalP"/>
    </source>
</evidence>
<keyword evidence="18" id="KW-1185">Reference proteome</keyword>
<dbReference type="Gene3D" id="2.60.40.10">
    <property type="entry name" value="Immunoglobulins"/>
    <property type="match status" value="1"/>
</dbReference>
<keyword evidence="10" id="KW-0325">Glycoprotein</keyword>
<evidence type="ECO:0000259" key="16">
    <source>
        <dbReference type="PROSITE" id="PS51166"/>
    </source>
</evidence>